<dbReference type="InterPro" id="IPR051461">
    <property type="entry name" value="UPF0750_membrane"/>
</dbReference>
<dbReference type="CDD" id="cd16380">
    <property type="entry name" value="YitT_C"/>
    <property type="match status" value="1"/>
</dbReference>
<comment type="subcellular location">
    <subcellularLocation>
        <location evidence="1">Cell membrane</location>
        <topology evidence="1">Multi-pass membrane protein</topology>
    </subcellularLocation>
</comment>
<evidence type="ECO:0000256" key="5">
    <source>
        <dbReference type="ARBA" id="ARBA00023136"/>
    </source>
</evidence>
<dbReference type="Proteomes" id="UP000190286">
    <property type="component" value="Unassembled WGS sequence"/>
</dbReference>
<reference evidence="8 9" key="1">
    <citation type="submission" date="2017-02" db="EMBL/GenBank/DDBJ databases">
        <authorList>
            <person name="Peterson S.W."/>
        </authorList>
    </citation>
    <scope>NUCLEOTIDE SEQUENCE [LARGE SCALE GENOMIC DNA]</scope>
    <source>
        <strain evidence="8 9">ATCC 27749</strain>
    </source>
</reference>
<evidence type="ECO:0000256" key="4">
    <source>
        <dbReference type="ARBA" id="ARBA00022989"/>
    </source>
</evidence>
<organism evidence="8 9">
    <name type="scientific">Gemmiger formicilis</name>
    <dbReference type="NCBI Taxonomy" id="745368"/>
    <lineage>
        <taxon>Bacteria</taxon>
        <taxon>Bacillati</taxon>
        <taxon>Bacillota</taxon>
        <taxon>Clostridia</taxon>
        <taxon>Eubacteriales</taxon>
        <taxon>Gemmiger</taxon>
    </lineage>
</organism>
<evidence type="ECO:0000256" key="3">
    <source>
        <dbReference type="ARBA" id="ARBA00022692"/>
    </source>
</evidence>
<dbReference type="PANTHER" id="PTHR33545:SF5">
    <property type="entry name" value="UPF0750 MEMBRANE PROTEIN YITT"/>
    <property type="match status" value="1"/>
</dbReference>
<dbReference type="Pfam" id="PF02588">
    <property type="entry name" value="YitT_membrane"/>
    <property type="match status" value="1"/>
</dbReference>
<dbReference type="GO" id="GO:0005886">
    <property type="term" value="C:plasma membrane"/>
    <property type="evidence" value="ECO:0007669"/>
    <property type="project" value="UniProtKB-SubCell"/>
</dbReference>
<dbReference type="GeneID" id="93336677"/>
<feature type="domain" description="DUF2179" evidence="7">
    <location>
        <begin position="220"/>
        <end position="274"/>
    </location>
</feature>
<keyword evidence="9" id="KW-1185">Reference proteome</keyword>
<proteinExistence type="predicted"/>
<keyword evidence="3 6" id="KW-0812">Transmembrane</keyword>
<evidence type="ECO:0000313" key="8">
    <source>
        <dbReference type="EMBL" id="SKA73584.1"/>
    </source>
</evidence>
<dbReference type="AlphaFoldDB" id="A0A1T4W8F6"/>
<dbReference type="RefSeq" id="WP_078783196.1">
    <property type="nucleotide sequence ID" value="NZ_DBEYTQ010000041.1"/>
</dbReference>
<accession>A0A1T4W8F6</accession>
<dbReference type="InterPro" id="IPR019264">
    <property type="entry name" value="DUF2179"/>
</dbReference>
<feature type="transmembrane region" description="Helical" evidence="6">
    <location>
        <begin position="75"/>
        <end position="94"/>
    </location>
</feature>
<feature type="transmembrane region" description="Helical" evidence="6">
    <location>
        <begin position="106"/>
        <end position="125"/>
    </location>
</feature>
<dbReference type="PANTHER" id="PTHR33545">
    <property type="entry name" value="UPF0750 MEMBRANE PROTEIN YITT-RELATED"/>
    <property type="match status" value="1"/>
</dbReference>
<name>A0A1T4W8F6_9FIRM</name>
<protein>
    <submittedName>
        <fullName evidence="8">Uncharacterized membrane-anchored protein YitT, contains DUF161 and DUF2179 domains</fullName>
    </submittedName>
</protein>
<dbReference type="EMBL" id="FUYF01000001">
    <property type="protein sequence ID" value="SKA73584.1"/>
    <property type="molecule type" value="Genomic_DNA"/>
</dbReference>
<feature type="transmembrane region" description="Helical" evidence="6">
    <location>
        <begin position="146"/>
        <end position="167"/>
    </location>
</feature>
<dbReference type="Pfam" id="PF10035">
    <property type="entry name" value="DUF2179"/>
    <property type="match status" value="1"/>
</dbReference>
<dbReference type="Gene3D" id="3.30.70.120">
    <property type="match status" value="1"/>
</dbReference>
<evidence type="ECO:0000259" key="7">
    <source>
        <dbReference type="Pfam" id="PF10035"/>
    </source>
</evidence>
<dbReference type="OrthoDB" id="3180973at2"/>
<evidence type="ECO:0000313" key="9">
    <source>
        <dbReference type="Proteomes" id="UP000190286"/>
    </source>
</evidence>
<sequence length="291" mass="31259">MTKNKYTNLLLQTLGCFISAAGIYSFAVAAEVPVTGVAGICAILYRLFGIPMGLSNVLINIPIILCTYKLLGRSFFIRSVYCMVLFAIFTDYLLPLMPVYQGDRLLATICGGVVGGIGDALIYMNNSSTGGLDFITMGIKARHPHLPFGNITFAAALAVILLNGAVFQDVDSIIYGIMFNFIVSAVINKMMFGFSSSMLAMIVTDDGKAACAEIDRVADRGSTILQGHGGYGGQPKDVVLCACSNKQLYEIEHAVQAIDPGCFIIMLQSNEVHGEGFRQLELGKSESSESK</sequence>
<evidence type="ECO:0000256" key="2">
    <source>
        <dbReference type="ARBA" id="ARBA00022475"/>
    </source>
</evidence>
<dbReference type="PIRSF" id="PIRSF006483">
    <property type="entry name" value="Membrane_protein_YitT"/>
    <property type="match status" value="1"/>
</dbReference>
<keyword evidence="5 6" id="KW-0472">Membrane</keyword>
<keyword evidence="4 6" id="KW-1133">Transmembrane helix</keyword>
<evidence type="ECO:0000256" key="6">
    <source>
        <dbReference type="SAM" id="Phobius"/>
    </source>
</evidence>
<feature type="transmembrane region" description="Helical" evidence="6">
    <location>
        <begin position="48"/>
        <end position="68"/>
    </location>
</feature>
<evidence type="ECO:0000256" key="1">
    <source>
        <dbReference type="ARBA" id="ARBA00004651"/>
    </source>
</evidence>
<feature type="transmembrane region" description="Helical" evidence="6">
    <location>
        <begin position="173"/>
        <end position="192"/>
    </location>
</feature>
<dbReference type="STRING" id="745368.SAMN02745178_00177"/>
<dbReference type="InterPro" id="IPR015867">
    <property type="entry name" value="N-reg_PII/ATP_PRibTrfase_C"/>
</dbReference>
<gene>
    <name evidence="8" type="ORF">SAMN02745178_00177</name>
</gene>
<dbReference type="InterPro" id="IPR003740">
    <property type="entry name" value="YitT"/>
</dbReference>
<keyword evidence="2" id="KW-1003">Cell membrane</keyword>